<feature type="domain" description="Glycosyltransferase 2-like" evidence="4">
    <location>
        <begin position="4"/>
        <end position="194"/>
    </location>
</feature>
<reference evidence="5 6" key="1">
    <citation type="journal article" date="2015" name="Nature">
        <title>rRNA introns, odd ribosomes, and small enigmatic genomes across a large radiation of phyla.</title>
        <authorList>
            <person name="Brown C.T."/>
            <person name="Hug L.A."/>
            <person name="Thomas B.C."/>
            <person name="Sharon I."/>
            <person name="Castelle C.J."/>
            <person name="Singh A."/>
            <person name="Wilkins M.J."/>
            <person name="Williams K.H."/>
            <person name="Banfield J.F."/>
        </authorList>
    </citation>
    <scope>NUCLEOTIDE SEQUENCE [LARGE SCALE GENOMIC DNA]</scope>
</reference>
<dbReference type="CDD" id="cd04186">
    <property type="entry name" value="GT_2_like_c"/>
    <property type="match status" value="1"/>
</dbReference>
<evidence type="ECO:0000313" key="5">
    <source>
        <dbReference type="EMBL" id="KKU03481.1"/>
    </source>
</evidence>
<proteinExistence type="inferred from homology"/>
<keyword evidence="3 5" id="KW-0808">Transferase</keyword>
<evidence type="ECO:0000256" key="2">
    <source>
        <dbReference type="ARBA" id="ARBA00022676"/>
    </source>
</evidence>
<dbReference type="EMBL" id="LCKS01000001">
    <property type="protein sequence ID" value="KKU03481.1"/>
    <property type="molecule type" value="Genomic_DNA"/>
</dbReference>
<dbReference type="InterPro" id="IPR029044">
    <property type="entry name" value="Nucleotide-diphossugar_trans"/>
</dbReference>
<comment type="caution">
    <text evidence="5">The sequence shown here is derived from an EMBL/GenBank/DDBJ whole genome shotgun (WGS) entry which is preliminary data.</text>
</comment>
<dbReference type="SUPFAM" id="SSF53448">
    <property type="entry name" value="Nucleotide-diphospho-sugar transferases"/>
    <property type="match status" value="1"/>
</dbReference>
<keyword evidence="2" id="KW-0328">Glycosyltransferase</keyword>
<evidence type="ECO:0000256" key="3">
    <source>
        <dbReference type="ARBA" id="ARBA00022679"/>
    </source>
</evidence>
<gene>
    <name evidence="5" type="ORF">UX05_C0001G0110</name>
</gene>
<sequence length="227" mass="25557">MKVTIIVLNWNGEKYIISCLQSLRRLAVRPHRIEVIVVDNTSTDHSVGLIKKKFPQLLLIQAGQNLGYAGGNNIGLQYALDQGSDFAWIVNPDVQVHPQSLLALLEAASTHPDGGIFGSKCYFAKGYEFHKDRYTPSQLGQVIWYAGGKIDWANLITQHIGIDEVDIGQYNQTRETDTVTGTSFFIRRQVLEQIGLIDPKYFLYYEETDLCVRASRAGWKLLARLLA</sequence>
<comment type="similarity">
    <text evidence="1">Belongs to the glycosyltransferase 2 family.</text>
</comment>
<organism evidence="5 6">
    <name type="scientific">Candidatus Amesbacteria bacterium GW2011_GWC2_45_19</name>
    <dbReference type="NCBI Taxonomy" id="1618366"/>
    <lineage>
        <taxon>Bacteria</taxon>
        <taxon>Candidatus Amesiibacteriota</taxon>
    </lineage>
</organism>
<name>A0A0G1M5C7_9BACT</name>
<dbReference type="PANTHER" id="PTHR43179">
    <property type="entry name" value="RHAMNOSYLTRANSFERASE WBBL"/>
    <property type="match status" value="1"/>
</dbReference>
<dbReference type="InterPro" id="IPR001173">
    <property type="entry name" value="Glyco_trans_2-like"/>
</dbReference>
<dbReference type="PANTHER" id="PTHR43179:SF12">
    <property type="entry name" value="GALACTOFURANOSYLTRANSFERASE GLFT2"/>
    <property type="match status" value="1"/>
</dbReference>
<evidence type="ECO:0000259" key="4">
    <source>
        <dbReference type="Pfam" id="PF00535"/>
    </source>
</evidence>
<dbReference type="AlphaFoldDB" id="A0A0G1M5C7"/>
<dbReference type="Gene3D" id="3.90.550.10">
    <property type="entry name" value="Spore Coat Polysaccharide Biosynthesis Protein SpsA, Chain A"/>
    <property type="match status" value="1"/>
</dbReference>
<accession>A0A0G1M5C7</accession>
<dbReference type="GO" id="GO:0016757">
    <property type="term" value="F:glycosyltransferase activity"/>
    <property type="evidence" value="ECO:0007669"/>
    <property type="project" value="UniProtKB-KW"/>
</dbReference>
<protein>
    <submittedName>
        <fullName evidence="5">Glycosyl transferase family 2</fullName>
    </submittedName>
</protein>
<dbReference type="Pfam" id="PF00535">
    <property type="entry name" value="Glycos_transf_2"/>
    <property type="match status" value="1"/>
</dbReference>
<evidence type="ECO:0000256" key="1">
    <source>
        <dbReference type="ARBA" id="ARBA00006739"/>
    </source>
</evidence>
<dbReference type="Proteomes" id="UP000034264">
    <property type="component" value="Unassembled WGS sequence"/>
</dbReference>
<evidence type="ECO:0000313" key="6">
    <source>
        <dbReference type="Proteomes" id="UP000034264"/>
    </source>
</evidence>